<evidence type="ECO:0000313" key="25">
    <source>
        <dbReference type="EMBL" id="CRI73233.1"/>
    </source>
</evidence>
<dbReference type="InterPro" id="IPR005148">
    <property type="entry name" value="Arg-tRNA-synth_N"/>
</dbReference>
<keyword evidence="9 11" id="KW-0030">Aminoacyl-tRNA synthetase</keyword>
<dbReference type="GO" id="GO:0005737">
    <property type="term" value="C:cytoplasm"/>
    <property type="evidence" value="ECO:0007669"/>
    <property type="project" value="UniProtKB-SubCell"/>
</dbReference>
<evidence type="ECO:0000313" key="15">
    <source>
        <dbReference type="EMBL" id="CRI38201.1"/>
    </source>
</evidence>
<organism evidence="16">
    <name type="scientific">Chlamydia pneumoniae</name>
    <name type="common">Chlamydophila pneumoniae</name>
    <dbReference type="NCBI Taxonomy" id="83558"/>
    <lineage>
        <taxon>Bacteria</taxon>
        <taxon>Pseudomonadati</taxon>
        <taxon>Chlamydiota</taxon>
        <taxon>Chlamydiia</taxon>
        <taxon>Chlamydiales</taxon>
        <taxon>Chlamydiaceae</taxon>
        <taxon>Chlamydia/Chlamydophila group</taxon>
        <taxon>Chlamydia</taxon>
    </lineage>
</organism>
<comment type="subcellular location">
    <subcellularLocation>
        <location evidence="1 11">Cytoplasm</location>
    </subcellularLocation>
</comment>
<comment type="similarity">
    <text evidence="2 11 12">Belongs to the class-I aminoacyl-tRNA synthetase family.</text>
</comment>
<dbReference type="InterPro" id="IPR009080">
    <property type="entry name" value="tRNAsynth_Ia_anticodon-bd"/>
</dbReference>
<evidence type="ECO:0000256" key="7">
    <source>
        <dbReference type="ARBA" id="ARBA00022840"/>
    </source>
</evidence>
<evidence type="ECO:0000313" key="22">
    <source>
        <dbReference type="EMBL" id="CRI50612.1"/>
    </source>
</evidence>
<dbReference type="EMBL" id="LN849043">
    <property type="protein sequence ID" value="CRI73233.1"/>
    <property type="molecule type" value="Genomic_DNA"/>
</dbReference>
<dbReference type="EC" id="6.1.1.19" evidence="11"/>
<evidence type="ECO:0000256" key="2">
    <source>
        <dbReference type="ARBA" id="ARBA00005594"/>
    </source>
</evidence>
<dbReference type="FunFam" id="1.10.730.10:FF:000006">
    <property type="entry name" value="Arginyl-tRNA synthetase 2, mitochondrial"/>
    <property type="match status" value="1"/>
</dbReference>
<dbReference type="EMBL" id="LN847004">
    <property type="protein sequence ID" value="CRI40464.1"/>
    <property type="molecule type" value="Genomic_DNA"/>
</dbReference>
<dbReference type="PROSITE" id="PS00178">
    <property type="entry name" value="AA_TRNA_LIGASE_I"/>
    <property type="match status" value="1"/>
</dbReference>
<dbReference type="CDD" id="cd00671">
    <property type="entry name" value="ArgRS_core"/>
    <property type="match status" value="1"/>
</dbReference>
<dbReference type="InterPro" id="IPR008909">
    <property type="entry name" value="DALR_anticod-bd"/>
</dbReference>
<dbReference type="SUPFAM" id="SSF55190">
    <property type="entry name" value="Arginyl-tRNA synthetase (ArgRS), N-terminal 'additional' domain"/>
    <property type="match status" value="1"/>
</dbReference>
<feature type="short sequence motif" description="'HIGH' region" evidence="11">
    <location>
        <begin position="142"/>
        <end position="152"/>
    </location>
</feature>
<dbReference type="FunFam" id="3.40.50.620:FF:000116">
    <property type="entry name" value="Arginine--tRNA ligase"/>
    <property type="match status" value="1"/>
</dbReference>
<dbReference type="GO" id="GO:0006420">
    <property type="term" value="P:arginyl-tRNA aminoacylation"/>
    <property type="evidence" value="ECO:0007669"/>
    <property type="project" value="UniProtKB-UniRule"/>
</dbReference>
<evidence type="ECO:0000256" key="1">
    <source>
        <dbReference type="ARBA" id="ARBA00004496"/>
    </source>
</evidence>
<evidence type="ECO:0000313" key="21">
    <source>
        <dbReference type="EMBL" id="CRI49483.1"/>
    </source>
</evidence>
<evidence type="ECO:0000256" key="6">
    <source>
        <dbReference type="ARBA" id="ARBA00022741"/>
    </source>
</evidence>
<evidence type="ECO:0000256" key="5">
    <source>
        <dbReference type="ARBA" id="ARBA00022598"/>
    </source>
</evidence>
<comment type="catalytic activity">
    <reaction evidence="10 11">
        <text>tRNA(Arg) + L-arginine + ATP = L-arginyl-tRNA(Arg) + AMP + diphosphate</text>
        <dbReference type="Rhea" id="RHEA:20301"/>
        <dbReference type="Rhea" id="RHEA-COMP:9658"/>
        <dbReference type="Rhea" id="RHEA-COMP:9673"/>
        <dbReference type="ChEBI" id="CHEBI:30616"/>
        <dbReference type="ChEBI" id="CHEBI:32682"/>
        <dbReference type="ChEBI" id="CHEBI:33019"/>
        <dbReference type="ChEBI" id="CHEBI:78442"/>
        <dbReference type="ChEBI" id="CHEBI:78513"/>
        <dbReference type="ChEBI" id="CHEBI:456215"/>
        <dbReference type="EC" id="6.1.1.19"/>
    </reaction>
</comment>
<dbReference type="PANTHER" id="PTHR11956">
    <property type="entry name" value="ARGINYL-TRNA SYNTHETASE"/>
    <property type="match status" value="1"/>
</dbReference>
<dbReference type="SUPFAM" id="SSF52374">
    <property type="entry name" value="Nucleotidylyl transferase"/>
    <property type="match status" value="1"/>
</dbReference>
<evidence type="ECO:0000313" key="19">
    <source>
        <dbReference type="EMBL" id="CRI46060.1"/>
    </source>
</evidence>
<feature type="domain" description="DALR anticodon binding" evidence="13">
    <location>
        <begin position="467"/>
        <end position="580"/>
    </location>
</feature>
<dbReference type="EMBL" id="LN847227">
    <property type="protein sequence ID" value="CRI46060.1"/>
    <property type="molecule type" value="Genomic_DNA"/>
</dbReference>
<sequence length="580" mass="65407">MPSSKHGMNRGAKETSPKLMSTLLSILSVICSQAIAKAFPNLEDWAPEITPSTKEHFGHYQCNDAMKLARVLKKAPRAIAEAIVAELPQEPFSLIEIAGAGFINFTFSPVFLNQQLEHFKDALKLGFQVSQPKKIIIDFSSPNIAKDMHVGHLRSTIIGDSLARIFSYVGHDVLRLNHIGDWGTAFGMLITYLQENPCDYSDLEDLTSLYKKAYVCFTNDEEFKKRSQQNVVALQAKDPQAIAIWEKICETSEKAFQKIYDILDIVVEKRGESFYNPFLPEIIEDLEKKGLLTVSNDAKCVFHEAFSIPFMVQKSDGGYNYATTDLAAMRYRIEEDHADKIIIVTDLGQSLHFQLLEATAIAAGYLQPGIFSHVGFGLVLDPQGKKLKTRSGENVKLRELLDTAIEKAEEALREHRPELTDEAIQERAPVIGINAIKYSDLSSHRTSDYVFSFEKMLRFEGNTAMFLLYAYVRIQGIKRRLGISQLSLEGPPEIQEPAEELLALTLLRFPEALESTIKELCPHFLTDYLYNLTHKFNGFFRDSHIQDSPYAKSRLFLCALAEQVLATGMHLLGLKTLERL</sequence>
<dbReference type="EMBL" id="LN847254">
    <property type="protein sequence ID" value="CRI53210.1"/>
    <property type="molecule type" value="Genomic_DNA"/>
</dbReference>
<dbReference type="InterPro" id="IPR001412">
    <property type="entry name" value="aa-tRNA-synth_I_CS"/>
</dbReference>
<evidence type="ECO:0000313" key="16">
    <source>
        <dbReference type="EMBL" id="CRI40464.1"/>
    </source>
</evidence>
<evidence type="ECO:0000256" key="4">
    <source>
        <dbReference type="ARBA" id="ARBA00022490"/>
    </source>
</evidence>
<dbReference type="PANTHER" id="PTHR11956:SF5">
    <property type="entry name" value="ARGININE--TRNA LIGASE, CYTOPLASMIC"/>
    <property type="match status" value="1"/>
</dbReference>
<evidence type="ECO:0000256" key="10">
    <source>
        <dbReference type="ARBA" id="ARBA00049339"/>
    </source>
</evidence>
<dbReference type="EMBL" id="LN846999">
    <property type="protein sequence ID" value="CRI38201.1"/>
    <property type="molecule type" value="Genomic_DNA"/>
</dbReference>
<evidence type="ECO:0000256" key="3">
    <source>
        <dbReference type="ARBA" id="ARBA00011245"/>
    </source>
</evidence>
<evidence type="ECO:0000313" key="17">
    <source>
        <dbReference type="EMBL" id="CRI41592.1"/>
    </source>
</evidence>
<dbReference type="EMBL" id="LN847188">
    <property type="protein sequence ID" value="CRI43821.1"/>
    <property type="molecule type" value="Genomic_DNA"/>
</dbReference>
<keyword evidence="5 11" id="KW-0436">Ligase</keyword>
<dbReference type="PATRIC" id="fig|83558.13.peg.607"/>
<accession>A0A0F7WQ47</accession>
<feature type="domain" description="Arginyl tRNA synthetase N-terminal" evidence="14">
    <location>
        <begin position="25"/>
        <end position="107"/>
    </location>
</feature>
<evidence type="ECO:0000313" key="20">
    <source>
        <dbReference type="EMBL" id="CRI47190.1"/>
    </source>
</evidence>
<dbReference type="Pfam" id="PF03485">
    <property type="entry name" value="Arg_tRNA_synt_N"/>
    <property type="match status" value="1"/>
</dbReference>
<comment type="subunit">
    <text evidence="3 11">Monomer.</text>
</comment>
<dbReference type="SMART" id="SM00836">
    <property type="entry name" value="DALR_1"/>
    <property type="match status" value="1"/>
</dbReference>
<dbReference type="NCBIfam" id="TIGR00456">
    <property type="entry name" value="argS"/>
    <property type="match status" value="1"/>
</dbReference>
<protein>
    <recommendedName>
        <fullName evidence="11">Arginine--tRNA ligase</fullName>
        <ecNumber evidence="11">6.1.1.19</ecNumber>
    </recommendedName>
    <alternativeName>
        <fullName evidence="11">Arginyl-tRNA synthetase</fullName>
        <shortName evidence="11">ArgRS</shortName>
    </alternativeName>
</protein>
<proteinExistence type="inferred from homology"/>
<evidence type="ECO:0000256" key="11">
    <source>
        <dbReference type="HAMAP-Rule" id="MF_00123"/>
    </source>
</evidence>
<dbReference type="GO" id="GO:0005524">
    <property type="term" value="F:ATP binding"/>
    <property type="evidence" value="ECO:0007669"/>
    <property type="project" value="UniProtKB-UniRule"/>
</dbReference>
<keyword evidence="8 11" id="KW-0648">Protein biosynthesis</keyword>
<dbReference type="PRINTS" id="PR01038">
    <property type="entry name" value="TRNASYNTHARG"/>
</dbReference>
<keyword evidence="4 11" id="KW-0963">Cytoplasm</keyword>
<dbReference type="InterPro" id="IPR035684">
    <property type="entry name" value="ArgRS_core"/>
</dbReference>
<evidence type="ECO:0000313" key="18">
    <source>
        <dbReference type="EMBL" id="CRI43821.1"/>
    </source>
</evidence>
<dbReference type="Gene3D" id="3.40.50.620">
    <property type="entry name" value="HUPs"/>
    <property type="match status" value="1"/>
</dbReference>
<dbReference type="Gene3D" id="3.30.1360.70">
    <property type="entry name" value="Arginyl tRNA synthetase N-terminal domain"/>
    <property type="match status" value="1"/>
</dbReference>
<reference evidence="16" key="1">
    <citation type="submission" date="2015-05" db="EMBL/GenBank/DDBJ databases">
        <authorList>
            <person name="Rattei Thomas"/>
        </authorList>
    </citation>
    <scope>NUCLEOTIDE SEQUENCE</scope>
    <source>
        <strain evidence="15">CV15</strain>
        <strain evidence="16">CWL029c</strain>
        <strain evidence="17">GiD</strain>
        <strain evidence="18">H12</strain>
        <strain evidence="19">MUL2216</strain>
        <strain evidence="20">Panola</strain>
        <strain evidence="22">PB1</strain>
        <strain evidence="21">U1271</strain>
        <strain evidence="23">UZG1</strain>
        <strain evidence="24">Wien2</strain>
        <strain evidence="25">YK41</strain>
    </source>
</reference>
<evidence type="ECO:0000259" key="13">
    <source>
        <dbReference type="SMART" id="SM00836"/>
    </source>
</evidence>
<evidence type="ECO:0000259" key="14">
    <source>
        <dbReference type="SMART" id="SM01016"/>
    </source>
</evidence>
<evidence type="ECO:0000313" key="24">
    <source>
        <dbReference type="EMBL" id="CRI53210.1"/>
    </source>
</evidence>
<dbReference type="EMBL" id="LN847244">
    <property type="protein sequence ID" value="CRI49483.1"/>
    <property type="molecule type" value="Genomic_DNA"/>
</dbReference>
<dbReference type="InterPro" id="IPR014729">
    <property type="entry name" value="Rossmann-like_a/b/a_fold"/>
</dbReference>
<dbReference type="Pfam" id="PF05746">
    <property type="entry name" value="DALR_1"/>
    <property type="match status" value="1"/>
</dbReference>
<dbReference type="EMBL" id="LN847240">
    <property type="protein sequence ID" value="CRI50612.1"/>
    <property type="molecule type" value="Genomic_DNA"/>
</dbReference>
<keyword evidence="7 11" id="KW-0067">ATP-binding</keyword>
<dbReference type="SUPFAM" id="SSF47323">
    <property type="entry name" value="Anticodon-binding domain of a subclass of class I aminoacyl-tRNA synthetases"/>
    <property type="match status" value="1"/>
</dbReference>
<evidence type="ECO:0000256" key="12">
    <source>
        <dbReference type="RuleBase" id="RU363038"/>
    </source>
</evidence>
<dbReference type="HAMAP" id="MF_00123">
    <property type="entry name" value="Arg_tRNA_synth"/>
    <property type="match status" value="1"/>
</dbReference>
<dbReference type="Pfam" id="PF00750">
    <property type="entry name" value="tRNA-synt_1d"/>
    <property type="match status" value="1"/>
</dbReference>
<dbReference type="InterPro" id="IPR001278">
    <property type="entry name" value="Arg-tRNA-ligase"/>
</dbReference>
<dbReference type="GO" id="GO:0004814">
    <property type="term" value="F:arginine-tRNA ligase activity"/>
    <property type="evidence" value="ECO:0007669"/>
    <property type="project" value="UniProtKB-UniRule"/>
</dbReference>
<dbReference type="AlphaFoldDB" id="A0A0F7WQ47"/>
<name>A0A0F7WQ47_CHLPN</name>
<gene>
    <name evidence="11 16" type="primary">argS</name>
    <name evidence="15" type="ORF">BN1224_CV15_C_00340</name>
    <name evidence="17" type="ORF">BN1224_GiD_A_05930</name>
    <name evidence="18" type="ORF">BN1224_H12_EI_00110</name>
    <name evidence="19" type="ORF">BN1224_MUL2216_F_01150</name>
    <name evidence="20" type="ORF">BN1224_Panola_I_00130</name>
    <name evidence="22" type="ORF">BN1224_PB1_B_05810</name>
    <name evidence="21" type="ORF">BN1224_U1271_C_04230</name>
    <name evidence="23" type="ORF">BN1224_UZG1_A_05940</name>
    <name evidence="24" type="ORF">BN1224_Wien2_G_02190</name>
    <name evidence="25" type="ORF">BN1224_YK41_BR_00100</name>
    <name evidence="16" type="ORF">CWL029c_D_01010</name>
</gene>
<dbReference type="EMBL" id="LN847008">
    <property type="protein sequence ID" value="CRI41592.1"/>
    <property type="molecule type" value="Genomic_DNA"/>
</dbReference>
<keyword evidence="6 11" id="KW-0547">Nucleotide-binding</keyword>
<dbReference type="Gene3D" id="1.10.730.10">
    <property type="entry name" value="Isoleucyl-tRNA Synthetase, Domain 1"/>
    <property type="match status" value="1"/>
</dbReference>
<dbReference type="EMBL" id="LN847245">
    <property type="protein sequence ID" value="CRI51739.1"/>
    <property type="molecule type" value="Genomic_DNA"/>
</dbReference>
<evidence type="ECO:0000256" key="9">
    <source>
        <dbReference type="ARBA" id="ARBA00023146"/>
    </source>
</evidence>
<evidence type="ECO:0000313" key="23">
    <source>
        <dbReference type="EMBL" id="CRI51739.1"/>
    </source>
</evidence>
<dbReference type="InterPro" id="IPR036695">
    <property type="entry name" value="Arg-tRNA-synth_N_sf"/>
</dbReference>
<dbReference type="SMART" id="SM01016">
    <property type="entry name" value="Arg_tRNA_synt_N"/>
    <property type="match status" value="1"/>
</dbReference>
<dbReference type="EMBL" id="LN847234">
    <property type="protein sequence ID" value="CRI47190.1"/>
    <property type="molecule type" value="Genomic_DNA"/>
</dbReference>
<evidence type="ECO:0000256" key="8">
    <source>
        <dbReference type="ARBA" id="ARBA00022917"/>
    </source>
</evidence>